<evidence type="ECO:0000313" key="1">
    <source>
        <dbReference type="EMBL" id="AYN68234.1"/>
    </source>
</evidence>
<protein>
    <submittedName>
        <fullName evidence="1">Uncharacterized protein</fullName>
    </submittedName>
</protein>
<dbReference type="OrthoDB" id="1445731at2"/>
<dbReference type="AlphaFoldDB" id="A0A3G2L7H0"/>
<dbReference type="KEGG" id="emar:D1013_13030"/>
<organism evidence="1 2">
    <name type="scientific">Euzebyella marina</name>
    <dbReference type="NCBI Taxonomy" id="1761453"/>
    <lineage>
        <taxon>Bacteria</taxon>
        <taxon>Pseudomonadati</taxon>
        <taxon>Bacteroidota</taxon>
        <taxon>Flavobacteriia</taxon>
        <taxon>Flavobacteriales</taxon>
        <taxon>Flavobacteriaceae</taxon>
        <taxon>Euzebyella</taxon>
    </lineage>
</organism>
<dbReference type="EMBL" id="CP032050">
    <property type="protein sequence ID" value="AYN68234.1"/>
    <property type="molecule type" value="Genomic_DNA"/>
</dbReference>
<dbReference type="Proteomes" id="UP000276309">
    <property type="component" value="Chromosome"/>
</dbReference>
<name>A0A3G2L7H0_9FLAO</name>
<gene>
    <name evidence="1" type="ORF">D1013_13030</name>
</gene>
<sequence>MLLLGCSNDEKDCCTFIDTAITIKYLNAEGENLFEVANGYKLSELTVYHNINGVWERYYEGNLDYPKGLNTVETDGGVELIVFPSTNMVENHISETKIQFSESESDIIKSQIEKSGSTEIVTKVWYNNELKWENNQAERAFQIIK</sequence>
<evidence type="ECO:0000313" key="2">
    <source>
        <dbReference type="Proteomes" id="UP000276309"/>
    </source>
</evidence>
<proteinExistence type="predicted"/>
<accession>A0A3G2L7H0</accession>
<reference evidence="1 2" key="1">
    <citation type="submission" date="2018-08" db="EMBL/GenBank/DDBJ databases">
        <title>The reduced genetic potential of extracellular carbohydrate catabolism in Euzebyella marina RN62, a Flavobacteriia bacterium isolated from the hadal water.</title>
        <authorList>
            <person name="Xue C."/>
        </authorList>
    </citation>
    <scope>NUCLEOTIDE SEQUENCE [LARGE SCALE GENOMIC DNA]</scope>
    <source>
        <strain evidence="1 2">RN62</strain>
    </source>
</reference>
<keyword evidence="2" id="KW-1185">Reference proteome</keyword>